<keyword evidence="1" id="KW-1133">Transmembrane helix</keyword>
<feature type="transmembrane region" description="Helical" evidence="1">
    <location>
        <begin position="335"/>
        <end position="355"/>
    </location>
</feature>
<feature type="transmembrane region" description="Helical" evidence="1">
    <location>
        <begin position="202"/>
        <end position="223"/>
    </location>
</feature>
<reference evidence="2 3" key="1">
    <citation type="submission" date="2019-07" db="EMBL/GenBank/DDBJ databases">
        <authorList>
            <person name="Kim J."/>
        </authorList>
    </citation>
    <scope>NUCLEOTIDE SEQUENCE [LARGE SCALE GENOMIC DNA]</scope>
    <source>
        <strain evidence="2 3">N4</strain>
    </source>
</reference>
<organism evidence="2 3">
    <name type="scientific">Paenibacillus agilis</name>
    <dbReference type="NCBI Taxonomy" id="3020863"/>
    <lineage>
        <taxon>Bacteria</taxon>
        <taxon>Bacillati</taxon>
        <taxon>Bacillota</taxon>
        <taxon>Bacilli</taxon>
        <taxon>Bacillales</taxon>
        <taxon>Paenibacillaceae</taxon>
        <taxon>Paenibacillus</taxon>
    </lineage>
</organism>
<gene>
    <name evidence="2" type="ORF">FPZ44_03520</name>
</gene>
<keyword evidence="1" id="KW-0472">Membrane</keyword>
<keyword evidence="1" id="KW-0812">Transmembrane</keyword>
<dbReference type="InterPro" id="IPR036034">
    <property type="entry name" value="PDZ_sf"/>
</dbReference>
<name>A0A559IX47_9BACL</name>
<feature type="transmembrane region" description="Helical" evidence="1">
    <location>
        <begin position="169"/>
        <end position="190"/>
    </location>
</feature>
<keyword evidence="3" id="KW-1185">Reference proteome</keyword>
<feature type="transmembrane region" description="Helical" evidence="1">
    <location>
        <begin position="12"/>
        <end position="35"/>
    </location>
</feature>
<feature type="transmembrane region" description="Helical" evidence="1">
    <location>
        <begin position="302"/>
        <end position="323"/>
    </location>
</feature>
<evidence type="ECO:0000313" key="2">
    <source>
        <dbReference type="EMBL" id="TVX92207.1"/>
    </source>
</evidence>
<dbReference type="OrthoDB" id="9781904at2"/>
<comment type="caution">
    <text evidence="2">The sequence shown here is derived from an EMBL/GenBank/DDBJ whole genome shotgun (WGS) entry which is preliminary data.</text>
</comment>
<protein>
    <recommendedName>
        <fullName evidence="4">Histidine kinase</fullName>
    </recommendedName>
</protein>
<feature type="transmembrane region" description="Helical" evidence="1">
    <location>
        <begin position="111"/>
        <end position="131"/>
    </location>
</feature>
<dbReference type="SUPFAM" id="SSF50156">
    <property type="entry name" value="PDZ domain-like"/>
    <property type="match status" value="1"/>
</dbReference>
<feature type="transmembrane region" description="Helical" evidence="1">
    <location>
        <begin position="138"/>
        <end position="157"/>
    </location>
</feature>
<dbReference type="Gene3D" id="3.30.565.10">
    <property type="entry name" value="Histidine kinase-like ATPase, C-terminal domain"/>
    <property type="match status" value="1"/>
</dbReference>
<evidence type="ECO:0000313" key="3">
    <source>
        <dbReference type="Proteomes" id="UP000318102"/>
    </source>
</evidence>
<sequence>MNLTFIRKCGLIALGLVYIWLIIVTFSHPFIGVYAKLDDDDWRVSYALNGGVGADFHIQKGDRLIEVNGQPATTHFYLQKWGKLEQAENVLLERDGHYHFVYLTSGEPHHLYDVLPVVSTIFLLFIAQFLYRRRGASTAIVQLSLLFLSISLVYISYGASIRGDIVGRWLMYSGIMILPILFLQFICSFIQEKSSIKLPMQHIKWLYGSLIICLVVKWMYLLTQWSYASTQFDDMITYLFFAFVIGVTLIYITRLYLRFRHERSYFSSVVFIVFVIVSIAAIPVIGLSFIPHLMGLPPLVPPLVAGWIAIMMLLVFALLTMHYQLNDIGVILRRLFVHVLIAMVPSALILGWYGVVFVQEGPFSYQFFTYLFMVFVITAITHTLDYYVNKLEAVLIPRKHKLHHALIVIAERLGQHQHQDEWYTRILPLIVKALDADGVALVRKDHLGTIEMSIEGDVDQEKVERQLKASHFRHHHYFWYEINLRADSIYYVVIVRKSTKAKLNHEEDKWMQQVITYLSLSLNHIYHVQTLRTQLSGYTDRNSELRQSIERHVMGDLFDMDEQERSRFSAEIQKRVMRLLHDVTVALEESLHSADTELSKEMHKIVLVEVKESIFEVNSQLQHLCQTLKPTLLKTAGFANALRQWIEREFTDRTKVILHVDEPSLVLDVQTEDWVTGVFRISQLLLYNGKVNGYATELQLQINVHDGHAHIVYRDNGIGFHYDMNEVVIEEYTFKQLRNRVTMLDGKFVSTQYPDQIGSFIQVNVPLSSEKQSEYAMSGNASAK</sequence>
<accession>A0A559IX47</accession>
<feature type="transmembrane region" description="Helical" evidence="1">
    <location>
        <begin position="367"/>
        <end position="388"/>
    </location>
</feature>
<dbReference type="InterPro" id="IPR036890">
    <property type="entry name" value="HATPase_C_sf"/>
</dbReference>
<dbReference type="AlphaFoldDB" id="A0A559IX47"/>
<dbReference type="Proteomes" id="UP000318102">
    <property type="component" value="Unassembled WGS sequence"/>
</dbReference>
<feature type="transmembrane region" description="Helical" evidence="1">
    <location>
        <begin position="269"/>
        <end position="290"/>
    </location>
</feature>
<evidence type="ECO:0008006" key="4">
    <source>
        <dbReference type="Google" id="ProtNLM"/>
    </source>
</evidence>
<evidence type="ECO:0000256" key="1">
    <source>
        <dbReference type="SAM" id="Phobius"/>
    </source>
</evidence>
<dbReference type="EMBL" id="VNJK01000001">
    <property type="protein sequence ID" value="TVX92207.1"/>
    <property type="molecule type" value="Genomic_DNA"/>
</dbReference>
<dbReference type="RefSeq" id="WP_144987443.1">
    <property type="nucleotide sequence ID" value="NZ_VNJK01000001.1"/>
</dbReference>
<feature type="transmembrane region" description="Helical" evidence="1">
    <location>
        <begin position="235"/>
        <end position="257"/>
    </location>
</feature>
<proteinExistence type="predicted"/>